<reference evidence="3" key="1">
    <citation type="journal article" date="2019" name="Int. J. Syst. Evol. Microbiol.">
        <title>The Global Catalogue of Microorganisms (GCM) 10K type strain sequencing project: providing services to taxonomists for standard genome sequencing and annotation.</title>
        <authorList>
            <consortium name="The Broad Institute Genomics Platform"/>
            <consortium name="The Broad Institute Genome Sequencing Center for Infectious Disease"/>
            <person name="Wu L."/>
            <person name="Ma J."/>
        </authorList>
    </citation>
    <scope>NUCLEOTIDE SEQUENCE [LARGE SCALE GENOMIC DNA]</scope>
    <source>
        <strain evidence="3">KCTC 42247</strain>
    </source>
</reference>
<organism evidence="2 3">
    <name type="scientific">Sphingobacterium populi</name>
    <dbReference type="NCBI Taxonomy" id="1812824"/>
    <lineage>
        <taxon>Bacteria</taxon>
        <taxon>Pseudomonadati</taxon>
        <taxon>Bacteroidota</taxon>
        <taxon>Sphingobacteriia</taxon>
        <taxon>Sphingobacteriales</taxon>
        <taxon>Sphingobacteriaceae</taxon>
        <taxon>Sphingobacterium</taxon>
    </lineage>
</organism>
<keyword evidence="1" id="KW-0732">Signal</keyword>
<protein>
    <submittedName>
        <fullName evidence="2">Uncharacterized protein</fullName>
    </submittedName>
</protein>
<evidence type="ECO:0000313" key="3">
    <source>
        <dbReference type="Proteomes" id="UP001597418"/>
    </source>
</evidence>
<comment type="caution">
    <text evidence="2">The sequence shown here is derived from an EMBL/GenBank/DDBJ whole genome shotgun (WGS) entry which is preliminary data.</text>
</comment>
<gene>
    <name evidence="2" type="ORF">ACFSQ6_05755</name>
</gene>
<accession>A0ABW5UD93</accession>
<evidence type="ECO:0000313" key="2">
    <source>
        <dbReference type="EMBL" id="MFD2742896.1"/>
    </source>
</evidence>
<feature type="chain" id="PRO_5045576680" evidence="1">
    <location>
        <begin position="22"/>
        <end position="331"/>
    </location>
</feature>
<feature type="signal peptide" evidence="1">
    <location>
        <begin position="1"/>
        <end position="21"/>
    </location>
</feature>
<dbReference type="RefSeq" id="WP_066754646.1">
    <property type="nucleotide sequence ID" value="NZ_JBHUMB010000006.1"/>
</dbReference>
<dbReference type="EMBL" id="JBHUMB010000006">
    <property type="protein sequence ID" value="MFD2742896.1"/>
    <property type="molecule type" value="Genomic_DNA"/>
</dbReference>
<proteinExistence type="predicted"/>
<name>A0ABW5UD93_9SPHI</name>
<keyword evidence="3" id="KW-1185">Reference proteome</keyword>
<sequence>MKQLKIIFIAFLSLTMQHSYAQVQPVAMDSLTNTIEREIRTAILEKKGFSGRITFEFNKNKSSNLFIRVVPAYAIDSAVLNTIADAVPPSLYIDRDSLSVSASYQFDEYTGELFFTSWQNDYLIHKVFGGHNTLNVESPGGTGMFMRRWVNYVHQLMPSVDTTTKYITMGKIRWLSFDLDLDGKIILSDTNPSDSILSTFFKTERSWKPSIHHGRRVRMRISLSLPEKISHLYLTHWDSDMICNPVMEEYAHKLYHKRIFVEDYAMPTRDGLNVISMINNRGKMASVRYHKGDLEACKDMEEQIREADIIKDYRESYFPYYNRLYFYTYQD</sequence>
<evidence type="ECO:0000256" key="1">
    <source>
        <dbReference type="SAM" id="SignalP"/>
    </source>
</evidence>
<dbReference type="Proteomes" id="UP001597418">
    <property type="component" value="Unassembled WGS sequence"/>
</dbReference>